<accession>A0A8J2KJ79</accession>
<feature type="compositionally biased region" description="Basic and acidic residues" evidence="1">
    <location>
        <begin position="50"/>
        <end position="66"/>
    </location>
</feature>
<comment type="caution">
    <text evidence="2">The sequence shown here is derived from an EMBL/GenBank/DDBJ whole genome shotgun (WGS) entry which is preliminary data.</text>
</comment>
<name>A0A8J2KJ79_9HEXA</name>
<feature type="region of interest" description="Disordered" evidence="1">
    <location>
        <begin position="15"/>
        <end position="84"/>
    </location>
</feature>
<proteinExistence type="predicted"/>
<feature type="compositionally biased region" description="Acidic residues" evidence="1">
    <location>
        <begin position="36"/>
        <end position="49"/>
    </location>
</feature>
<evidence type="ECO:0000313" key="3">
    <source>
        <dbReference type="Proteomes" id="UP000708208"/>
    </source>
</evidence>
<sequence>MNNFSKIVQFALIHKRETEKQDLEASSSSKTNPSVETEEQTVEVLDETEIGAKKTDETAPDKRDYTEPSPLQENHIIHVISSAP</sequence>
<reference evidence="2" key="1">
    <citation type="submission" date="2021-06" db="EMBL/GenBank/DDBJ databases">
        <authorList>
            <person name="Hodson N. C."/>
            <person name="Mongue J. A."/>
            <person name="Jaron S. K."/>
        </authorList>
    </citation>
    <scope>NUCLEOTIDE SEQUENCE</scope>
</reference>
<organism evidence="2 3">
    <name type="scientific">Allacma fusca</name>
    <dbReference type="NCBI Taxonomy" id="39272"/>
    <lineage>
        <taxon>Eukaryota</taxon>
        <taxon>Metazoa</taxon>
        <taxon>Ecdysozoa</taxon>
        <taxon>Arthropoda</taxon>
        <taxon>Hexapoda</taxon>
        <taxon>Collembola</taxon>
        <taxon>Symphypleona</taxon>
        <taxon>Sminthuridae</taxon>
        <taxon>Allacma</taxon>
    </lineage>
</organism>
<feature type="compositionally biased region" description="Polar residues" evidence="1">
    <location>
        <begin position="24"/>
        <end position="35"/>
    </location>
</feature>
<protein>
    <submittedName>
        <fullName evidence="2">Uncharacterized protein</fullName>
    </submittedName>
</protein>
<evidence type="ECO:0000256" key="1">
    <source>
        <dbReference type="SAM" id="MobiDB-lite"/>
    </source>
</evidence>
<dbReference type="EMBL" id="CAJVCH010309219">
    <property type="protein sequence ID" value="CAG7786032.1"/>
    <property type="molecule type" value="Genomic_DNA"/>
</dbReference>
<dbReference type="Proteomes" id="UP000708208">
    <property type="component" value="Unassembled WGS sequence"/>
</dbReference>
<dbReference type="AlphaFoldDB" id="A0A8J2KJ79"/>
<gene>
    <name evidence="2" type="ORF">AFUS01_LOCUS24617</name>
</gene>
<keyword evidence="3" id="KW-1185">Reference proteome</keyword>
<evidence type="ECO:0000313" key="2">
    <source>
        <dbReference type="EMBL" id="CAG7786032.1"/>
    </source>
</evidence>